<keyword evidence="5 7" id="KW-1133">Transmembrane helix</keyword>
<dbReference type="GO" id="GO:0055085">
    <property type="term" value="P:transmembrane transport"/>
    <property type="evidence" value="ECO:0007669"/>
    <property type="project" value="InterPro"/>
</dbReference>
<evidence type="ECO:0000256" key="1">
    <source>
        <dbReference type="ARBA" id="ARBA00004651"/>
    </source>
</evidence>
<sequence length="280" mass="31489">MKTSMGMKNQRRMALVLIYALLTVGAAIVLYPFLFMVINSFKPGPEILHNPTSLPSRWTVDGYVKVFDTLNIANLFKNSLIISGSVTVLNVFFSAMVAFALAKIRFPGRNLLFSMVLGTMMIPSILLLIPKYSLLFNWGWVNTYKALILPVAVQPYNIFLIRQFYQRIPDDFLDAAKVDGCNLWGVFWRVILPMSSPVLATVAVLSFMGAWNDLLEALLYLRDESMYTVQLGLLSFQSEIPGKNAEQLWAGTTLVTVPVVLVYFLLQRHFIKAFSGVGLK</sequence>
<dbReference type="Pfam" id="PF00528">
    <property type="entry name" value="BPD_transp_1"/>
    <property type="match status" value="1"/>
</dbReference>
<evidence type="ECO:0000259" key="8">
    <source>
        <dbReference type="PROSITE" id="PS50928"/>
    </source>
</evidence>
<feature type="transmembrane region" description="Helical" evidence="7">
    <location>
        <begin position="144"/>
        <end position="165"/>
    </location>
</feature>
<evidence type="ECO:0000256" key="2">
    <source>
        <dbReference type="ARBA" id="ARBA00022448"/>
    </source>
</evidence>
<feature type="transmembrane region" description="Helical" evidence="7">
    <location>
        <begin position="80"/>
        <end position="102"/>
    </location>
</feature>
<dbReference type="AlphaFoldDB" id="A0A8J2YA13"/>
<keyword evidence="2 7" id="KW-0813">Transport</keyword>
<name>A0A8J2YA13_9BACL</name>
<gene>
    <name evidence="9" type="ORF">GCM10011571_01050</name>
</gene>
<evidence type="ECO:0000313" key="10">
    <source>
        <dbReference type="Proteomes" id="UP000625210"/>
    </source>
</evidence>
<keyword evidence="6 7" id="KW-0472">Membrane</keyword>
<evidence type="ECO:0000313" key="9">
    <source>
        <dbReference type="EMBL" id="GGE03920.1"/>
    </source>
</evidence>
<dbReference type="InterPro" id="IPR000515">
    <property type="entry name" value="MetI-like"/>
</dbReference>
<comment type="caution">
    <text evidence="9">The sequence shown here is derived from an EMBL/GenBank/DDBJ whole genome shotgun (WGS) entry which is preliminary data.</text>
</comment>
<evidence type="ECO:0000256" key="6">
    <source>
        <dbReference type="ARBA" id="ARBA00023136"/>
    </source>
</evidence>
<dbReference type="SUPFAM" id="SSF161098">
    <property type="entry name" value="MetI-like"/>
    <property type="match status" value="1"/>
</dbReference>
<keyword evidence="4 7" id="KW-0812">Transmembrane</keyword>
<feature type="transmembrane region" description="Helical" evidence="7">
    <location>
        <begin position="248"/>
        <end position="266"/>
    </location>
</feature>
<dbReference type="RefSeq" id="WP_229751704.1">
    <property type="nucleotide sequence ID" value="NZ_BMHQ01000001.1"/>
</dbReference>
<evidence type="ECO:0000256" key="3">
    <source>
        <dbReference type="ARBA" id="ARBA00022475"/>
    </source>
</evidence>
<reference evidence="9" key="1">
    <citation type="journal article" date="2014" name="Int. J. Syst. Evol. Microbiol.">
        <title>Complete genome sequence of Corynebacterium casei LMG S-19264T (=DSM 44701T), isolated from a smear-ripened cheese.</title>
        <authorList>
            <consortium name="US DOE Joint Genome Institute (JGI-PGF)"/>
            <person name="Walter F."/>
            <person name="Albersmeier A."/>
            <person name="Kalinowski J."/>
            <person name="Ruckert C."/>
        </authorList>
    </citation>
    <scope>NUCLEOTIDE SEQUENCE</scope>
    <source>
        <strain evidence="9">CGMCC 1.15179</strain>
    </source>
</reference>
<feature type="transmembrane region" description="Helical" evidence="7">
    <location>
        <begin position="186"/>
        <end position="211"/>
    </location>
</feature>
<dbReference type="InterPro" id="IPR035906">
    <property type="entry name" value="MetI-like_sf"/>
</dbReference>
<feature type="transmembrane region" description="Helical" evidence="7">
    <location>
        <begin position="111"/>
        <end position="132"/>
    </location>
</feature>
<evidence type="ECO:0000256" key="7">
    <source>
        <dbReference type="RuleBase" id="RU363032"/>
    </source>
</evidence>
<reference evidence="9" key="2">
    <citation type="submission" date="2020-09" db="EMBL/GenBank/DDBJ databases">
        <authorList>
            <person name="Sun Q."/>
            <person name="Zhou Y."/>
        </authorList>
    </citation>
    <scope>NUCLEOTIDE SEQUENCE</scope>
    <source>
        <strain evidence="9">CGMCC 1.15179</strain>
    </source>
</reference>
<dbReference type="GO" id="GO:0005886">
    <property type="term" value="C:plasma membrane"/>
    <property type="evidence" value="ECO:0007669"/>
    <property type="project" value="UniProtKB-SubCell"/>
</dbReference>
<accession>A0A8J2YA13</accession>
<dbReference type="PANTHER" id="PTHR43744:SF12">
    <property type="entry name" value="ABC TRANSPORTER PERMEASE PROTEIN MG189-RELATED"/>
    <property type="match status" value="1"/>
</dbReference>
<feature type="domain" description="ABC transmembrane type-1" evidence="8">
    <location>
        <begin position="76"/>
        <end position="266"/>
    </location>
</feature>
<comment type="similarity">
    <text evidence="7">Belongs to the binding-protein-dependent transport system permease family.</text>
</comment>
<organism evidence="9 10">
    <name type="scientific">Marinithermofilum abyssi</name>
    <dbReference type="NCBI Taxonomy" id="1571185"/>
    <lineage>
        <taxon>Bacteria</taxon>
        <taxon>Bacillati</taxon>
        <taxon>Bacillota</taxon>
        <taxon>Bacilli</taxon>
        <taxon>Bacillales</taxon>
        <taxon>Thermoactinomycetaceae</taxon>
        <taxon>Marinithermofilum</taxon>
    </lineage>
</organism>
<dbReference type="EMBL" id="BMHQ01000001">
    <property type="protein sequence ID" value="GGE03920.1"/>
    <property type="molecule type" value="Genomic_DNA"/>
</dbReference>
<dbReference type="PANTHER" id="PTHR43744">
    <property type="entry name" value="ABC TRANSPORTER PERMEASE PROTEIN MG189-RELATED-RELATED"/>
    <property type="match status" value="1"/>
</dbReference>
<feature type="transmembrane region" description="Helical" evidence="7">
    <location>
        <begin position="12"/>
        <end position="38"/>
    </location>
</feature>
<dbReference type="Proteomes" id="UP000625210">
    <property type="component" value="Unassembled WGS sequence"/>
</dbReference>
<evidence type="ECO:0000256" key="5">
    <source>
        <dbReference type="ARBA" id="ARBA00022989"/>
    </source>
</evidence>
<proteinExistence type="inferred from homology"/>
<comment type="subcellular location">
    <subcellularLocation>
        <location evidence="1 7">Cell membrane</location>
        <topology evidence="1 7">Multi-pass membrane protein</topology>
    </subcellularLocation>
</comment>
<keyword evidence="3" id="KW-1003">Cell membrane</keyword>
<evidence type="ECO:0000256" key="4">
    <source>
        <dbReference type="ARBA" id="ARBA00022692"/>
    </source>
</evidence>
<dbReference type="CDD" id="cd06261">
    <property type="entry name" value="TM_PBP2"/>
    <property type="match status" value="1"/>
</dbReference>
<keyword evidence="10" id="KW-1185">Reference proteome</keyword>
<protein>
    <submittedName>
        <fullName evidence="9">Permease</fullName>
    </submittedName>
</protein>
<dbReference type="Gene3D" id="1.10.3720.10">
    <property type="entry name" value="MetI-like"/>
    <property type="match status" value="1"/>
</dbReference>
<dbReference type="PROSITE" id="PS50928">
    <property type="entry name" value="ABC_TM1"/>
    <property type="match status" value="1"/>
</dbReference>